<reference evidence="2 3" key="1">
    <citation type="journal article" date="2019" name="Sci. Rep.">
        <title>Orb-weaving spider Araneus ventricosus genome elucidates the spidroin gene catalogue.</title>
        <authorList>
            <person name="Kono N."/>
            <person name="Nakamura H."/>
            <person name="Ohtoshi R."/>
            <person name="Moran D.A.P."/>
            <person name="Shinohara A."/>
            <person name="Yoshida Y."/>
            <person name="Fujiwara M."/>
            <person name="Mori M."/>
            <person name="Tomita M."/>
            <person name="Arakawa K."/>
        </authorList>
    </citation>
    <scope>NUCLEOTIDE SEQUENCE [LARGE SCALE GENOMIC DNA]</scope>
</reference>
<evidence type="ECO:0000256" key="1">
    <source>
        <dbReference type="SAM" id="MobiDB-lite"/>
    </source>
</evidence>
<dbReference type="Proteomes" id="UP000499080">
    <property type="component" value="Unassembled WGS sequence"/>
</dbReference>
<feature type="compositionally biased region" description="Basic and acidic residues" evidence="1">
    <location>
        <begin position="85"/>
        <end position="98"/>
    </location>
</feature>
<evidence type="ECO:0000313" key="2">
    <source>
        <dbReference type="EMBL" id="GBN88889.1"/>
    </source>
</evidence>
<proteinExistence type="predicted"/>
<organism evidence="2 3">
    <name type="scientific">Araneus ventricosus</name>
    <name type="common">Orbweaver spider</name>
    <name type="synonym">Epeira ventricosa</name>
    <dbReference type="NCBI Taxonomy" id="182803"/>
    <lineage>
        <taxon>Eukaryota</taxon>
        <taxon>Metazoa</taxon>
        <taxon>Ecdysozoa</taxon>
        <taxon>Arthropoda</taxon>
        <taxon>Chelicerata</taxon>
        <taxon>Arachnida</taxon>
        <taxon>Araneae</taxon>
        <taxon>Araneomorphae</taxon>
        <taxon>Entelegynae</taxon>
        <taxon>Araneoidea</taxon>
        <taxon>Araneidae</taxon>
        <taxon>Araneus</taxon>
    </lineage>
</organism>
<keyword evidence="3" id="KW-1185">Reference proteome</keyword>
<comment type="caution">
    <text evidence="2">The sequence shown here is derived from an EMBL/GenBank/DDBJ whole genome shotgun (WGS) entry which is preliminary data.</text>
</comment>
<dbReference type="AlphaFoldDB" id="A0A4Y2SNZ4"/>
<sequence length="98" mass="10863">MQRKAYLSGRLSRSSVAGFSPAFVKIKSAPMFADCHLSFILSNEHGSRNGNLPREVKKTQTSGGTKRQTARAPPKKPRSFPRAPLSREGKQRHDDEIA</sequence>
<name>A0A4Y2SNZ4_ARAVE</name>
<protein>
    <submittedName>
        <fullName evidence="2">Uncharacterized protein</fullName>
    </submittedName>
</protein>
<gene>
    <name evidence="2" type="ORF">AVEN_154355_1</name>
</gene>
<evidence type="ECO:0000313" key="3">
    <source>
        <dbReference type="Proteomes" id="UP000499080"/>
    </source>
</evidence>
<accession>A0A4Y2SNZ4</accession>
<dbReference type="EMBL" id="BGPR01022515">
    <property type="protein sequence ID" value="GBN88889.1"/>
    <property type="molecule type" value="Genomic_DNA"/>
</dbReference>
<feature type="region of interest" description="Disordered" evidence="1">
    <location>
        <begin position="43"/>
        <end position="98"/>
    </location>
</feature>